<dbReference type="SUPFAM" id="SSF55136">
    <property type="entry name" value="Probable bacterial effector-binding domain"/>
    <property type="match status" value="1"/>
</dbReference>
<dbReference type="Proteomes" id="UP001230915">
    <property type="component" value="Unassembled WGS sequence"/>
</dbReference>
<comment type="caution">
    <text evidence="2">The sequence shown here is derived from an EMBL/GenBank/DDBJ whole genome shotgun (WGS) entry which is preliminary data.</text>
</comment>
<organism evidence="2 3">
    <name type="scientific">Mesonia profundi</name>
    <dbReference type="NCBI Taxonomy" id="3070998"/>
    <lineage>
        <taxon>Bacteria</taxon>
        <taxon>Pseudomonadati</taxon>
        <taxon>Bacteroidota</taxon>
        <taxon>Flavobacteriia</taxon>
        <taxon>Flavobacteriales</taxon>
        <taxon>Flavobacteriaceae</taxon>
        <taxon>Mesonia</taxon>
    </lineage>
</organism>
<gene>
    <name evidence="2" type="ORF">RBU60_13565</name>
</gene>
<accession>A0ABU1A4H7</accession>
<dbReference type="RefSeq" id="WP_308865601.1">
    <property type="nucleotide sequence ID" value="NZ_JAVHUL010000055.1"/>
</dbReference>
<feature type="domain" description="AraC effector-binding" evidence="1">
    <location>
        <begin position="185"/>
        <end position="346"/>
    </location>
</feature>
<dbReference type="InterPro" id="IPR011256">
    <property type="entry name" value="Reg_factor_effector_dom_sf"/>
</dbReference>
<dbReference type="Pfam" id="PF06445">
    <property type="entry name" value="GyrI-like"/>
    <property type="match status" value="1"/>
</dbReference>
<name>A0ABU1A4H7_9FLAO</name>
<dbReference type="CDD" id="cd07818">
    <property type="entry name" value="SRPBCC_1"/>
    <property type="match status" value="1"/>
</dbReference>
<dbReference type="SMART" id="SM00871">
    <property type="entry name" value="AraC_E_bind"/>
    <property type="match status" value="1"/>
</dbReference>
<proteinExistence type="predicted"/>
<keyword evidence="3" id="KW-1185">Reference proteome</keyword>
<dbReference type="Gene3D" id="3.20.80.10">
    <property type="entry name" value="Regulatory factor, effector binding domain"/>
    <property type="match status" value="1"/>
</dbReference>
<protein>
    <submittedName>
        <fullName evidence="2">GyrI-like domain-containing protein</fullName>
    </submittedName>
</protein>
<dbReference type="Gene3D" id="3.30.530.20">
    <property type="match status" value="1"/>
</dbReference>
<dbReference type="EMBL" id="JAVHUL010000055">
    <property type="protein sequence ID" value="MDQ7918602.1"/>
    <property type="molecule type" value="Genomic_DNA"/>
</dbReference>
<dbReference type="SUPFAM" id="SSF55961">
    <property type="entry name" value="Bet v1-like"/>
    <property type="match status" value="1"/>
</dbReference>
<dbReference type="InterPro" id="IPR023393">
    <property type="entry name" value="START-like_dom_sf"/>
</dbReference>
<dbReference type="InterPro" id="IPR029442">
    <property type="entry name" value="GyrI-like"/>
</dbReference>
<sequence length="366" mass="41460">MKIFKYIFLLLLIVIIGGAVYIATLDGDYQVEETKTLDAPASLLFNEVNNYENWETWGPWKKEDPNMVISYNEKTSGVGAGYSWQGDTAADGEISTTEVIPNRRIHQEVILKNPMGESKSDAYWIFEPIENGKTKVVWGVKGDKTFWEKAYGLTKSETITETWKPFLTNGLIDIDQIVSKKMEAYDIHVDGITQYSGGFYMYRTTATKNNGKALSKRREELLPSVTNFMSTNNINISGAPLMIYKEVDEQNNTAIISSGVPTNSRVITPLDSDILCGFMESQMVLKTTLKGNHSNLIEAWAAANEYIRTHNIEKREDGEAFEIYINQPQDYPNPADWVTEVYIPIQQKSDDVDPESIIKEENEIEI</sequence>
<evidence type="ECO:0000313" key="2">
    <source>
        <dbReference type="EMBL" id="MDQ7918602.1"/>
    </source>
</evidence>
<evidence type="ECO:0000259" key="1">
    <source>
        <dbReference type="SMART" id="SM00871"/>
    </source>
</evidence>
<dbReference type="InterPro" id="IPR010499">
    <property type="entry name" value="AraC_E-bd"/>
</dbReference>
<evidence type="ECO:0000313" key="3">
    <source>
        <dbReference type="Proteomes" id="UP001230915"/>
    </source>
</evidence>
<reference evidence="2 3" key="1">
    <citation type="submission" date="2023-08" db="EMBL/GenBank/DDBJ databases">
        <title>Mesonia sp. MT50, isolated from deep-sea sediment of the Mariana Trench.</title>
        <authorList>
            <person name="Fu H."/>
        </authorList>
    </citation>
    <scope>NUCLEOTIDE SEQUENCE [LARGE SCALE GENOMIC DNA]</scope>
    <source>
        <strain evidence="2 3">MT50</strain>
    </source>
</reference>